<keyword evidence="2" id="KW-0479">Metal-binding</keyword>
<dbReference type="AlphaFoldDB" id="X1V6M8"/>
<evidence type="ECO:0000259" key="5">
    <source>
        <dbReference type="Pfam" id="PF01512"/>
    </source>
</evidence>
<dbReference type="GO" id="GO:0046872">
    <property type="term" value="F:metal ion binding"/>
    <property type="evidence" value="ECO:0007669"/>
    <property type="project" value="UniProtKB-KW"/>
</dbReference>
<dbReference type="Gene3D" id="3.40.30.10">
    <property type="entry name" value="Glutaredoxin"/>
    <property type="match status" value="1"/>
</dbReference>
<dbReference type="Gene3D" id="3.40.50.11540">
    <property type="entry name" value="NADH-ubiquinone oxidoreductase 51kDa subunit"/>
    <property type="match status" value="1"/>
</dbReference>
<sequence>GLNSPLIRNQASAEWEALEHSDKTRILIGTATCGRASGALTVLEAIKSELAKHNIEAIITQVGCIGLCYAEPLVDIVKPNRPRICYGNVTPEIVPQLIEDYVINDNPRPDLALGTIGDGSVDGIPKLFELPMFKPQVRIALRNCGIIDPENINHYIARDGYSGLVRALGMKPEEVIEEIKKAGLRGRGGAGFPTGLKWEFCRKSPGKVKYLICNADEGDPGAFMNRSLLEGDPHAVLEGMLIGAYAIGATEGYIY</sequence>
<gene>
    <name evidence="6" type="ORF">S12H4_45286</name>
</gene>
<dbReference type="InterPro" id="IPR011538">
    <property type="entry name" value="Nuo51_FMN-bd"/>
</dbReference>
<dbReference type="PANTHER" id="PTHR43578:SF3">
    <property type="entry name" value="NADH-QUINONE OXIDOREDUCTASE SUBUNIT F"/>
    <property type="match status" value="1"/>
</dbReference>
<dbReference type="InterPro" id="IPR037225">
    <property type="entry name" value="Nuo51_FMN-bd_sf"/>
</dbReference>
<dbReference type="PANTHER" id="PTHR43578">
    <property type="entry name" value="NADH-QUINONE OXIDOREDUCTASE SUBUNIT F"/>
    <property type="match status" value="1"/>
</dbReference>
<keyword evidence="1" id="KW-0004">4Fe-4S</keyword>
<keyword evidence="3" id="KW-0408">Iron</keyword>
<dbReference type="GO" id="GO:0051539">
    <property type="term" value="F:4 iron, 4 sulfur cluster binding"/>
    <property type="evidence" value="ECO:0007669"/>
    <property type="project" value="UniProtKB-KW"/>
</dbReference>
<evidence type="ECO:0000256" key="3">
    <source>
        <dbReference type="ARBA" id="ARBA00023004"/>
    </source>
</evidence>
<dbReference type="InterPro" id="IPR036249">
    <property type="entry name" value="Thioredoxin-like_sf"/>
</dbReference>
<reference evidence="6" key="1">
    <citation type="journal article" date="2014" name="Front. Microbiol.">
        <title>High frequency of phylogenetically diverse reductive dehalogenase-homologous genes in deep subseafloor sedimentary metagenomes.</title>
        <authorList>
            <person name="Kawai M."/>
            <person name="Futagami T."/>
            <person name="Toyoda A."/>
            <person name="Takaki Y."/>
            <person name="Nishi S."/>
            <person name="Hori S."/>
            <person name="Arai W."/>
            <person name="Tsubouchi T."/>
            <person name="Morono Y."/>
            <person name="Uchiyama I."/>
            <person name="Ito T."/>
            <person name="Fujiyama A."/>
            <person name="Inagaki F."/>
            <person name="Takami H."/>
        </authorList>
    </citation>
    <scope>NUCLEOTIDE SEQUENCE</scope>
    <source>
        <strain evidence="6">Expedition CK06-06</strain>
    </source>
</reference>
<organism evidence="6">
    <name type="scientific">marine sediment metagenome</name>
    <dbReference type="NCBI Taxonomy" id="412755"/>
    <lineage>
        <taxon>unclassified sequences</taxon>
        <taxon>metagenomes</taxon>
        <taxon>ecological metagenomes</taxon>
    </lineage>
</organism>
<protein>
    <recommendedName>
        <fullName evidence="5">NADH-ubiquinone oxidoreductase 51kDa subunit FMN-binding domain-containing protein</fullName>
    </recommendedName>
</protein>
<comment type="caution">
    <text evidence="6">The sequence shown here is derived from an EMBL/GenBank/DDBJ whole genome shotgun (WGS) entry which is preliminary data.</text>
</comment>
<evidence type="ECO:0000256" key="2">
    <source>
        <dbReference type="ARBA" id="ARBA00022723"/>
    </source>
</evidence>
<evidence type="ECO:0000256" key="4">
    <source>
        <dbReference type="ARBA" id="ARBA00023014"/>
    </source>
</evidence>
<dbReference type="CDD" id="cd02980">
    <property type="entry name" value="TRX_Fd_family"/>
    <property type="match status" value="1"/>
</dbReference>
<dbReference type="Gene3D" id="6.10.250.1450">
    <property type="match status" value="1"/>
</dbReference>
<dbReference type="SUPFAM" id="SSF52833">
    <property type="entry name" value="Thioredoxin-like"/>
    <property type="match status" value="1"/>
</dbReference>
<keyword evidence="4" id="KW-0411">Iron-sulfur</keyword>
<accession>X1V6M8</accession>
<evidence type="ECO:0000313" key="6">
    <source>
        <dbReference type="EMBL" id="GAJ07981.1"/>
    </source>
</evidence>
<dbReference type="EMBL" id="BARW01027989">
    <property type="protein sequence ID" value="GAJ07981.1"/>
    <property type="molecule type" value="Genomic_DNA"/>
</dbReference>
<proteinExistence type="predicted"/>
<name>X1V6M8_9ZZZZ</name>
<evidence type="ECO:0000256" key="1">
    <source>
        <dbReference type="ARBA" id="ARBA00022485"/>
    </source>
</evidence>
<dbReference type="Pfam" id="PF01512">
    <property type="entry name" value="Complex1_51K"/>
    <property type="match status" value="1"/>
</dbReference>
<feature type="domain" description="NADH-ubiquinone oxidoreductase 51kDa subunit FMN-binding" evidence="5">
    <location>
        <begin position="179"/>
        <end position="255"/>
    </location>
</feature>
<dbReference type="SUPFAM" id="SSF142019">
    <property type="entry name" value="Nqo1 FMN-binding domain-like"/>
    <property type="match status" value="1"/>
</dbReference>
<feature type="non-terminal residue" evidence="6">
    <location>
        <position position="255"/>
    </location>
</feature>
<feature type="non-terminal residue" evidence="6">
    <location>
        <position position="1"/>
    </location>
</feature>